<accession>A0A7L1MX83</accession>
<keyword evidence="3" id="KW-0597">Phosphoprotein</keyword>
<name>A0A7L1MX83_RHICY</name>
<sequence>MALYSAAAAVLEGLERGEGGIKSLVYNSGFPHIRQLYALVSETLRYSSVLEKLLAGAALLQAEKKLPLPLAKVLVYDLLFGKGLKCGGRWKALARRHRARLEAELARLKVQQKVSRNEELLAPTQPASLGASQVPRYVRVNTLKTCVDDVVDFFKRQGYSYLGQAASVEELKALSGKKFLLDLHLPELLVFPPQTDFHDNVLYTSGHIILQDKASCLPAFLLAPAVGSHVIDACAAPGNKTSHLAAILKNKGQIFAFDVDTKRLATMNTMLMRAGVTGFQLAQQDFLTVDPSNPKYSKVTCILVDPSCSGSGIVNRVPGEEAAPSAERLQALSGFQRKVLSHALSFPALRRLVYSTCSLHQEENEDVVHAVLQEQGSAFRLVNAFSSWPCRGVAAFPGAESCLRASPADTLTQGFFVAVLERCEEGAAAPSSLPAAAEKEQHRKEMELRAVPKKRKRKKQQVK</sequence>
<feature type="compositionally biased region" description="Basic residues" evidence="14">
    <location>
        <begin position="451"/>
        <end position="463"/>
    </location>
</feature>
<feature type="active site" description="Nucleophile" evidence="12">
    <location>
        <position position="357"/>
    </location>
</feature>
<dbReference type="FunFam" id="3.40.50.150:FF:000139">
    <property type="entry name" value="probable 28S rRNA (Cytosine-C(5))-methyltransferase isoform X2"/>
    <property type="match status" value="1"/>
</dbReference>
<dbReference type="PROSITE" id="PS51686">
    <property type="entry name" value="SAM_MT_RSMB_NOP"/>
    <property type="match status" value="1"/>
</dbReference>
<gene>
    <name evidence="16" type="primary">Nsun5_0</name>
    <name evidence="16" type="ORF">RHICYA_R11478</name>
</gene>
<dbReference type="Proteomes" id="UP000565785">
    <property type="component" value="Unassembled WGS sequence"/>
</dbReference>
<proteinExistence type="inferred from homology"/>
<dbReference type="Gene3D" id="3.40.50.150">
    <property type="entry name" value="Vaccinia Virus protein VP39"/>
    <property type="match status" value="1"/>
</dbReference>
<keyword evidence="5 12" id="KW-0808">Transferase</keyword>
<comment type="subcellular location">
    <subcellularLocation>
        <location evidence="1">Nucleus</location>
        <location evidence="1">Nucleolus</location>
    </subcellularLocation>
</comment>
<keyword evidence="2" id="KW-0698">rRNA processing</keyword>
<keyword evidence="7 12" id="KW-0694">RNA-binding</keyword>
<evidence type="ECO:0000256" key="9">
    <source>
        <dbReference type="ARBA" id="ARBA00023242"/>
    </source>
</evidence>
<dbReference type="InterPro" id="IPR048889">
    <property type="entry name" value="NSUN5_RCM1_N"/>
</dbReference>
<feature type="coiled-coil region" evidence="13">
    <location>
        <begin position="91"/>
        <end position="118"/>
    </location>
</feature>
<feature type="binding site" evidence="12">
    <location>
        <position position="285"/>
    </location>
    <ligand>
        <name>S-adenosyl-L-methionine</name>
        <dbReference type="ChEBI" id="CHEBI:59789"/>
    </ligand>
</feature>
<keyword evidence="6 12" id="KW-0949">S-adenosyl-L-methionine</keyword>
<evidence type="ECO:0000256" key="5">
    <source>
        <dbReference type="ARBA" id="ARBA00022679"/>
    </source>
</evidence>
<dbReference type="AlphaFoldDB" id="A0A7L1MX83"/>
<dbReference type="PRINTS" id="PR02008">
    <property type="entry name" value="RCMTFAMILY"/>
</dbReference>
<dbReference type="InterPro" id="IPR029063">
    <property type="entry name" value="SAM-dependent_MTases_sf"/>
</dbReference>
<dbReference type="GO" id="GO:0070475">
    <property type="term" value="P:rRNA base methylation"/>
    <property type="evidence" value="ECO:0007669"/>
    <property type="project" value="UniProtKB-ARBA"/>
</dbReference>
<protein>
    <recommendedName>
        <fullName evidence="10">28S rRNA (cytosine-C(5))-methyltransferase</fullName>
    </recommendedName>
    <alternativeName>
        <fullName evidence="11">NOL1/NOP2/Sun domain family member 5</fullName>
    </alternativeName>
</protein>
<evidence type="ECO:0000256" key="1">
    <source>
        <dbReference type="ARBA" id="ARBA00004604"/>
    </source>
</evidence>
<evidence type="ECO:0000256" key="12">
    <source>
        <dbReference type="PROSITE-ProRule" id="PRU01023"/>
    </source>
</evidence>
<dbReference type="GO" id="GO:0003723">
    <property type="term" value="F:RNA binding"/>
    <property type="evidence" value="ECO:0007669"/>
    <property type="project" value="UniProtKB-UniRule"/>
</dbReference>
<evidence type="ECO:0000256" key="3">
    <source>
        <dbReference type="ARBA" id="ARBA00022553"/>
    </source>
</evidence>
<dbReference type="Gene3D" id="3.30.70.1170">
    <property type="entry name" value="Sun protein, domain 3"/>
    <property type="match status" value="1"/>
</dbReference>
<dbReference type="InterPro" id="IPR049561">
    <property type="entry name" value="NSUN5_7_fdxn-like"/>
</dbReference>
<feature type="compositionally biased region" description="Basic and acidic residues" evidence="14">
    <location>
        <begin position="437"/>
        <end position="450"/>
    </location>
</feature>
<dbReference type="InterPro" id="IPR049560">
    <property type="entry name" value="MeTrfase_RsmB-F_NOP2_cat"/>
</dbReference>
<comment type="caution">
    <text evidence="16">The sequence shown here is derived from an EMBL/GenBank/DDBJ whole genome shotgun (WGS) entry which is preliminary data.</text>
</comment>
<dbReference type="InterPro" id="IPR023267">
    <property type="entry name" value="RCMT"/>
</dbReference>
<feature type="non-terminal residue" evidence="16">
    <location>
        <position position="463"/>
    </location>
</feature>
<evidence type="ECO:0000256" key="6">
    <source>
        <dbReference type="ARBA" id="ARBA00022691"/>
    </source>
</evidence>
<evidence type="ECO:0000256" key="14">
    <source>
        <dbReference type="SAM" id="MobiDB-lite"/>
    </source>
</evidence>
<dbReference type="Pfam" id="PF01189">
    <property type="entry name" value="Methyltr_RsmB-F"/>
    <property type="match status" value="1"/>
</dbReference>
<feature type="domain" description="SAM-dependent MTase RsmB/NOP-type" evidence="15">
    <location>
        <begin position="126"/>
        <end position="423"/>
    </location>
</feature>
<feature type="binding site" evidence="12">
    <location>
        <position position="305"/>
    </location>
    <ligand>
        <name>S-adenosyl-L-methionine</name>
        <dbReference type="ChEBI" id="CHEBI:59789"/>
    </ligand>
</feature>
<evidence type="ECO:0000256" key="4">
    <source>
        <dbReference type="ARBA" id="ARBA00022603"/>
    </source>
</evidence>
<feature type="binding site" evidence="12">
    <location>
        <begin position="234"/>
        <end position="240"/>
    </location>
    <ligand>
        <name>S-adenosyl-L-methionine</name>
        <dbReference type="ChEBI" id="CHEBI:59789"/>
    </ligand>
</feature>
<evidence type="ECO:0000256" key="10">
    <source>
        <dbReference type="ARBA" id="ARBA00069641"/>
    </source>
</evidence>
<dbReference type="EMBL" id="VXBP01000343">
    <property type="protein sequence ID" value="NXN91223.1"/>
    <property type="molecule type" value="Genomic_DNA"/>
</dbReference>
<evidence type="ECO:0000256" key="7">
    <source>
        <dbReference type="ARBA" id="ARBA00022884"/>
    </source>
</evidence>
<dbReference type="GO" id="GO:0005730">
    <property type="term" value="C:nucleolus"/>
    <property type="evidence" value="ECO:0007669"/>
    <property type="project" value="UniProtKB-SubCell"/>
</dbReference>
<dbReference type="Pfam" id="PF21153">
    <property type="entry name" value="NSUN5_N"/>
    <property type="match status" value="1"/>
</dbReference>
<evidence type="ECO:0000256" key="2">
    <source>
        <dbReference type="ARBA" id="ARBA00022552"/>
    </source>
</evidence>
<feature type="region of interest" description="Disordered" evidence="14">
    <location>
        <begin position="429"/>
        <end position="463"/>
    </location>
</feature>
<keyword evidence="4 12" id="KW-0489">Methyltransferase</keyword>
<feature type="non-terminal residue" evidence="16">
    <location>
        <position position="1"/>
    </location>
</feature>
<dbReference type="SUPFAM" id="SSF53335">
    <property type="entry name" value="S-adenosyl-L-methionine-dependent methyltransferases"/>
    <property type="match status" value="1"/>
</dbReference>
<evidence type="ECO:0000256" key="13">
    <source>
        <dbReference type="SAM" id="Coils"/>
    </source>
</evidence>
<dbReference type="Pfam" id="PF21148">
    <property type="entry name" value="NSUN5_fdxn-like"/>
    <property type="match status" value="1"/>
</dbReference>
<evidence type="ECO:0000259" key="15">
    <source>
        <dbReference type="PROSITE" id="PS51686"/>
    </source>
</evidence>
<feature type="binding site" evidence="12">
    <location>
        <position position="258"/>
    </location>
    <ligand>
        <name>S-adenosyl-L-methionine</name>
        <dbReference type="ChEBI" id="CHEBI:59789"/>
    </ligand>
</feature>
<comment type="similarity">
    <text evidence="12">Belongs to the class I-like SAM-binding methyltransferase superfamily. RsmB/NOP family.</text>
</comment>
<organism evidence="16 17">
    <name type="scientific">Rhinopomastus cyanomelas</name>
    <name type="common">Common scimitarbill</name>
    <dbReference type="NCBI Taxonomy" id="113115"/>
    <lineage>
        <taxon>Eukaryota</taxon>
        <taxon>Metazoa</taxon>
        <taxon>Chordata</taxon>
        <taxon>Craniata</taxon>
        <taxon>Vertebrata</taxon>
        <taxon>Euteleostomi</taxon>
        <taxon>Archelosauria</taxon>
        <taxon>Archosauria</taxon>
        <taxon>Dinosauria</taxon>
        <taxon>Saurischia</taxon>
        <taxon>Theropoda</taxon>
        <taxon>Coelurosauria</taxon>
        <taxon>Aves</taxon>
        <taxon>Neognathae</taxon>
        <taxon>Neoaves</taxon>
        <taxon>Telluraves</taxon>
        <taxon>Coraciimorphae</taxon>
        <taxon>Bucerotiformes</taxon>
        <taxon>Rhinopomastidae</taxon>
        <taxon>Rhinopomastus</taxon>
    </lineage>
</organism>
<evidence type="ECO:0000256" key="8">
    <source>
        <dbReference type="ARBA" id="ARBA00022990"/>
    </source>
</evidence>
<dbReference type="GO" id="GO:0009383">
    <property type="term" value="F:rRNA (cytosine-C5-)-methyltransferase activity"/>
    <property type="evidence" value="ECO:0007669"/>
    <property type="project" value="UniProtKB-ARBA"/>
</dbReference>
<dbReference type="OrthoDB" id="435282at2759"/>
<keyword evidence="17" id="KW-1185">Reference proteome</keyword>
<evidence type="ECO:0000256" key="11">
    <source>
        <dbReference type="ARBA" id="ARBA00076890"/>
    </source>
</evidence>
<dbReference type="InterPro" id="IPR001678">
    <property type="entry name" value="MeTrfase_RsmB-F_NOP2_dom"/>
</dbReference>
<reference evidence="16 17" key="1">
    <citation type="submission" date="2019-09" db="EMBL/GenBank/DDBJ databases">
        <title>Bird 10,000 Genomes (B10K) Project - Family phase.</title>
        <authorList>
            <person name="Zhang G."/>
        </authorList>
    </citation>
    <scope>NUCLEOTIDE SEQUENCE [LARGE SCALE GENOMIC DNA]</scope>
    <source>
        <strain evidence="16">B10K-DU-002-35</strain>
        <tissue evidence="16">Muscle</tissue>
    </source>
</reference>
<dbReference type="FunFam" id="3.30.70.1170:FF:000004">
    <property type="entry name" value="probable 28S rRNA (Cytosine-C(5))-methyltransferase isoform X2"/>
    <property type="match status" value="1"/>
</dbReference>
<dbReference type="PANTHER" id="PTHR22807">
    <property type="entry name" value="NOP2 YEAST -RELATED NOL1/NOP2/FMU SUN DOMAIN-CONTAINING"/>
    <property type="match status" value="1"/>
</dbReference>
<dbReference type="PANTHER" id="PTHR22807:SF4">
    <property type="entry name" value="28S RRNA (CYTOSINE-C(5))-METHYLTRANSFERASE"/>
    <property type="match status" value="1"/>
</dbReference>
<keyword evidence="8" id="KW-0007">Acetylation</keyword>
<keyword evidence="9" id="KW-0539">Nucleus</keyword>
<keyword evidence="13" id="KW-0175">Coiled coil</keyword>
<evidence type="ECO:0000313" key="16">
    <source>
        <dbReference type="EMBL" id="NXN91223.1"/>
    </source>
</evidence>
<evidence type="ECO:0000313" key="17">
    <source>
        <dbReference type="Proteomes" id="UP000565785"/>
    </source>
</evidence>